<keyword evidence="3" id="KW-1185">Reference proteome</keyword>
<evidence type="ECO:0000313" key="3">
    <source>
        <dbReference type="Proteomes" id="UP000632289"/>
    </source>
</evidence>
<reference evidence="2" key="1">
    <citation type="submission" date="2020-09" db="EMBL/GenBank/DDBJ databases">
        <title>Secondary metabolite and genome analysis of marine Streptomyces chumphonensis KK1-2T.</title>
        <authorList>
            <person name="Phongsopitanun W."/>
            <person name="Kanchanasin P."/>
            <person name="Pittayakhajonwut P."/>
            <person name="Suwanborirux K."/>
            <person name="Tanasupawat S."/>
        </authorList>
    </citation>
    <scope>NUCLEOTIDE SEQUENCE</scope>
    <source>
        <strain evidence="2">KK1-2</strain>
    </source>
</reference>
<accession>A0A927EV65</accession>
<comment type="caution">
    <text evidence="2">The sequence shown here is derived from an EMBL/GenBank/DDBJ whole genome shotgun (WGS) entry which is preliminary data.</text>
</comment>
<feature type="compositionally biased region" description="Basic and acidic residues" evidence="1">
    <location>
        <begin position="143"/>
        <end position="163"/>
    </location>
</feature>
<proteinExistence type="predicted"/>
<dbReference type="Proteomes" id="UP000632289">
    <property type="component" value="Unassembled WGS sequence"/>
</dbReference>
<sequence>MSDATEREPEADAWAGACAEDLAAEQARRREKYGPRPGSAAEELRRLAESVADRIADVAAPLAGQAFGAVGQGERWARQFVESARAAVEPVVERNPQVFEHLSAAGGELLAAYRSAVTDAEQRWSRRPDGTDRAPAAPEADPGDDRRDDRRDEPPGTEHIDLD</sequence>
<evidence type="ECO:0000313" key="2">
    <source>
        <dbReference type="EMBL" id="MBD3930295.1"/>
    </source>
</evidence>
<dbReference type="EMBL" id="JACXYU010000001">
    <property type="protein sequence ID" value="MBD3930295.1"/>
    <property type="molecule type" value="Genomic_DNA"/>
</dbReference>
<gene>
    <name evidence="2" type="ORF">IF129_01725</name>
</gene>
<dbReference type="RefSeq" id="WP_191207585.1">
    <property type="nucleotide sequence ID" value="NZ_BAABKL010000039.1"/>
</dbReference>
<evidence type="ECO:0000256" key="1">
    <source>
        <dbReference type="SAM" id="MobiDB-lite"/>
    </source>
</evidence>
<feature type="region of interest" description="Disordered" evidence="1">
    <location>
        <begin position="119"/>
        <end position="163"/>
    </location>
</feature>
<dbReference type="AlphaFoldDB" id="A0A927EV65"/>
<organism evidence="2 3">
    <name type="scientific">Streptomyces chumphonensis</name>
    <dbReference type="NCBI Taxonomy" id="1214925"/>
    <lineage>
        <taxon>Bacteria</taxon>
        <taxon>Bacillati</taxon>
        <taxon>Actinomycetota</taxon>
        <taxon>Actinomycetes</taxon>
        <taxon>Kitasatosporales</taxon>
        <taxon>Streptomycetaceae</taxon>
        <taxon>Streptomyces</taxon>
    </lineage>
</organism>
<feature type="compositionally biased region" description="Basic and acidic residues" evidence="1">
    <location>
        <begin position="120"/>
        <end position="132"/>
    </location>
</feature>
<protein>
    <submittedName>
        <fullName evidence="2">DUF5304 domain-containing protein</fullName>
    </submittedName>
</protein>
<dbReference type="InterPro" id="IPR035183">
    <property type="entry name" value="DUF5304"/>
</dbReference>
<dbReference type="Pfam" id="PF17230">
    <property type="entry name" value="DUF5304"/>
    <property type="match status" value="1"/>
</dbReference>
<name>A0A927EV65_9ACTN</name>